<dbReference type="HOGENOM" id="CLU_2193804_0_0_0"/>
<organism evidence="1 2">
    <name type="scientific">Allomeiothermus silvanus (strain ATCC 700542 / DSM 9946 / NBRC 106475 / NCIMB 13440 / VI-R2)</name>
    <name type="common">Thermus silvanus</name>
    <dbReference type="NCBI Taxonomy" id="526227"/>
    <lineage>
        <taxon>Bacteria</taxon>
        <taxon>Thermotogati</taxon>
        <taxon>Deinococcota</taxon>
        <taxon>Deinococci</taxon>
        <taxon>Thermales</taxon>
        <taxon>Thermaceae</taxon>
        <taxon>Allomeiothermus</taxon>
    </lineage>
</organism>
<dbReference type="Proteomes" id="UP000001916">
    <property type="component" value="Chromosome"/>
</dbReference>
<dbReference type="AlphaFoldDB" id="D7BDV3"/>
<gene>
    <name evidence="1" type="ordered locus">Mesil_1207</name>
</gene>
<accession>D7BDV3</accession>
<dbReference type="STRING" id="526227.Mesil_1207"/>
<evidence type="ECO:0000313" key="1">
    <source>
        <dbReference type="EMBL" id="ADH63104.1"/>
    </source>
</evidence>
<dbReference type="EMBL" id="CP002042">
    <property type="protein sequence ID" value="ADH63104.1"/>
    <property type="molecule type" value="Genomic_DNA"/>
</dbReference>
<dbReference type="RefSeq" id="WP_013157679.1">
    <property type="nucleotide sequence ID" value="NC_014212.1"/>
</dbReference>
<evidence type="ECO:0000313" key="2">
    <source>
        <dbReference type="Proteomes" id="UP000001916"/>
    </source>
</evidence>
<keyword evidence="2" id="KW-1185">Reference proteome</keyword>
<reference evidence="1 2" key="1">
    <citation type="journal article" date="2010" name="Stand. Genomic Sci.">
        <title>Complete genome sequence of Meiothermus silvanus type strain (VI-R2).</title>
        <authorList>
            <person name="Sikorski J."/>
            <person name="Tindall B.J."/>
            <person name="Lowry S."/>
            <person name="Lucas S."/>
            <person name="Nolan M."/>
            <person name="Copeland A."/>
            <person name="Glavina Del Rio T."/>
            <person name="Tice H."/>
            <person name="Cheng J.F."/>
            <person name="Han C."/>
            <person name="Pitluck S."/>
            <person name="Liolios K."/>
            <person name="Ivanova N."/>
            <person name="Mavromatis K."/>
            <person name="Mikhailova N."/>
            <person name="Pati A."/>
            <person name="Goodwin L."/>
            <person name="Chen A."/>
            <person name="Palaniappan K."/>
            <person name="Land M."/>
            <person name="Hauser L."/>
            <person name="Chang Y.J."/>
            <person name="Jeffries C.D."/>
            <person name="Rohde M."/>
            <person name="Goker M."/>
            <person name="Woyke T."/>
            <person name="Bristow J."/>
            <person name="Eisen J.A."/>
            <person name="Markowitz V."/>
            <person name="Hugenholtz P."/>
            <person name="Kyrpides N.C."/>
            <person name="Klenk H.P."/>
            <person name="Lapidus A."/>
        </authorList>
    </citation>
    <scope>NUCLEOTIDE SEQUENCE [LARGE SCALE GENOMIC DNA]</scope>
    <source>
        <strain evidence="2">ATCC 700542 / DSM 9946 / VI-R2</strain>
    </source>
</reference>
<dbReference type="OrthoDB" id="9882017at2"/>
<proteinExistence type="predicted"/>
<dbReference type="KEGG" id="msv:Mesil_1207"/>
<sequence>MNNVIAKIYNTKQRLEAGFLTDETGSLLLEQPAQLSSPTRPWERAAALEGVFSATLYVQSAEDLTQSDLAVTEEPISGQTRQWRVLSHANSGPEWRLELSSREVRRGP</sequence>
<name>D7BDV3_ALLS1</name>
<protein>
    <submittedName>
        <fullName evidence="1">Uncharacterized protein</fullName>
    </submittedName>
</protein>